<feature type="domain" description="WSC" evidence="4">
    <location>
        <begin position="135"/>
        <end position="231"/>
    </location>
</feature>
<dbReference type="AlphaFoldDB" id="A0AAE0M7L1"/>
<dbReference type="InterPro" id="IPR051589">
    <property type="entry name" value="Sialate-O-sulfotransferase"/>
</dbReference>
<feature type="chain" id="PRO_5041973899" evidence="3">
    <location>
        <begin position="18"/>
        <end position="598"/>
    </location>
</feature>
<protein>
    <submittedName>
        <fullName evidence="5">WSC domain-containing protein</fullName>
    </submittedName>
</protein>
<comment type="caution">
    <text evidence="5">The sequence shown here is derived from an EMBL/GenBank/DDBJ whole genome shotgun (WGS) entry which is preliminary data.</text>
</comment>
<dbReference type="SMART" id="SM00321">
    <property type="entry name" value="WSC"/>
    <property type="match status" value="2"/>
</dbReference>
<proteinExistence type="predicted"/>
<reference evidence="5" key="2">
    <citation type="submission" date="2023-06" db="EMBL/GenBank/DDBJ databases">
        <authorList>
            <consortium name="Lawrence Berkeley National Laboratory"/>
            <person name="Haridas S."/>
            <person name="Hensen N."/>
            <person name="Bonometti L."/>
            <person name="Westerberg I."/>
            <person name="Brannstrom I.O."/>
            <person name="Guillou S."/>
            <person name="Cros-Aarteil S."/>
            <person name="Calhoun S."/>
            <person name="Kuo A."/>
            <person name="Mondo S."/>
            <person name="Pangilinan J."/>
            <person name="Riley R."/>
            <person name="Labutti K."/>
            <person name="Andreopoulos B."/>
            <person name="Lipzen A."/>
            <person name="Chen C."/>
            <person name="Yanf M."/>
            <person name="Daum C."/>
            <person name="Ng V."/>
            <person name="Clum A."/>
            <person name="Steindorff A."/>
            <person name="Ohm R."/>
            <person name="Martin F."/>
            <person name="Silar P."/>
            <person name="Natvig D."/>
            <person name="Lalanne C."/>
            <person name="Gautier V."/>
            <person name="Ament-Velasquez S.L."/>
            <person name="Kruys A."/>
            <person name="Hutchinson M.I."/>
            <person name="Powell A.J."/>
            <person name="Barry K."/>
            <person name="Miller A.N."/>
            <person name="Grigoriev I.V."/>
            <person name="Debuchy R."/>
            <person name="Gladieux P."/>
            <person name="Thoren M.H."/>
            <person name="Johannesson H."/>
        </authorList>
    </citation>
    <scope>NUCLEOTIDE SEQUENCE</scope>
    <source>
        <strain evidence="5">CBS 118394</strain>
    </source>
</reference>
<evidence type="ECO:0000313" key="6">
    <source>
        <dbReference type="Proteomes" id="UP001283341"/>
    </source>
</evidence>
<feature type="region of interest" description="Disordered" evidence="2">
    <location>
        <begin position="241"/>
        <end position="301"/>
    </location>
</feature>
<reference evidence="5" key="1">
    <citation type="journal article" date="2023" name="Mol. Phylogenet. Evol.">
        <title>Genome-scale phylogeny and comparative genomics of the fungal order Sordariales.</title>
        <authorList>
            <person name="Hensen N."/>
            <person name="Bonometti L."/>
            <person name="Westerberg I."/>
            <person name="Brannstrom I.O."/>
            <person name="Guillou S."/>
            <person name="Cros-Aarteil S."/>
            <person name="Calhoun S."/>
            <person name="Haridas S."/>
            <person name="Kuo A."/>
            <person name="Mondo S."/>
            <person name="Pangilinan J."/>
            <person name="Riley R."/>
            <person name="LaButti K."/>
            <person name="Andreopoulos B."/>
            <person name="Lipzen A."/>
            <person name="Chen C."/>
            <person name="Yan M."/>
            <person name="Daum C."/>
            <person name="Ng V."/>
            <person name="Clum A."/>
            <person name="Steindorff A."/>
            <person name="Ohm R.A."/>
            <person name="Martin F."/>
            <person name="Silar P."/>
            <person name="Natvig D.O."/>
            <person name="Lalanne C."/>
            <person name="Gautier V."/>
            <person name="Ament-Velasquez S.L."/>
            <person name="Kruys A."/>
            <person name="Hutchinson M.I."/>
            <person name="Powell A.J."/>
            <person name="Barry K."/>
            <person name="Miller A.N."/>
            <person name="Grigoriev I.V."/>
            <person name="Debuchy R."/>
            <person name="Gladieux P."/>
            <person name="Hiltunen Thoren M."/>
            <person name="Johannesson H."/>
        </authorList>
    </citation>
    <scope>NUCLEOTIDE SEQUENCE</scope>
    <source>
        <strain evidence="5">CBS 118394</strain>
    </source>
</reference>
<dbReference type="PANTHER" id="PTHR45964:SF5">
    <property type="entry name" value="WSCD FAMILY MEMBER CG9164"/>
    <property type="match status" value="1"/>
</dbReference>
<evidence type="ECO:0000256" key="1">
    <source>
        <dbReference type="ARBA" id="ARBA00022737"/>
    </source>
</evidence>
<keyword evidence="1" id="KW-0677">Repeat</keyword>
<dbReference type="InterPro" id="IPR002889">
    <property type="entry name" value="WSC_carb-bd"/>
</dbReference>
<name>A0AAE0M7L1_9PEZI</name>
<feature type="signal peptide" evidence="3">
    <location>
        <begin position="1"/>
        <end position="17"/>
    </location>
</feature>
<keyword evidence="6" id="KW-1185">Reference proteome</keyword>
<sequence length="598" mass="63996">MASIALAALALAGTVQAWTVELPSCLDPFQPYVYSGCYEDTGKPDALSLRSQLDRNSMTVEKCVSLCKGNGYRYAGLEYYGNCYCGQTVNGAALEEDTCNFPCTGNSSQTCGGSNKISVYQDPTFLPTDEVDVDDYAALGCWTDDSDYGRALAYPQDQLSADTMTSEKCLKACRDGGFPFAGTEYGGECWCGVVIGNDTYSAPSTECNTPCKGDSSETCGGGGHLSLYVAKDLESLEPCGYVPPKPSTSSTSSISSTSSTSTTSTISTTSIRSTTSTSCSTTTTKPPTTSKPPTTTTSTSSTKTSSICLETITIPSTCEYKCGNWCAEPMPDWKDVQGCKNGHSHCKLQVASCFKSAGFPAALDCFDYGSWCSSVSSYCSGGGSKGKCSKSDYWNKYPGKGNKPPTTTVVTTTCKPSTTSTSTTKTTPPTTTTTPTKCPIPTPTNICVQPTNKQYGYGPGNPVGGIELPVVTCNDLGADWPQKPFKLYTDSRSEKCKGYPRNSCTNACADACKEQYDDCNDVYVQGCRQNRRREAEMAAEKSSGISYFDFARALDRRTYGWKDSYGTAQNKCKQQYSDCLYQNRGVTGAGKCPKYGGW</sequence>
<feature type="region of interest" description="Disordered" evidence="2">
    <location>
        <begin position="413"/>
        <end position="436"/>
    </location>
</feature>
<dbReference type="PROSITE" id="PS51212">
    <property type="entry name" value="WSC"/>
    <property type="match status" value="2"/>
</dbReference>
<gene>
    <name evidence="5" type="ORF">B0H66DRAFT_196637</name>
</gene>
<feature type="domain" description="WSC" evidence="4">
    <location>
        <begin position="31"/>
        <end position="123"/>
    </location>
</feature>
<dbReference type="PANTHER" id="PTHR45964">
    <property type="entry name" value="WSCD FAMILY MEMBER CG9164"/>
    <property type="match status" value="1"/>
</dbReference>
<evidence type="ECO:0000313" key="5">
    <source>
        <dbReference type="EMBL" id="KAK3322262.1"/>
    </source>
</evidence>
<dbReference type="EMBL" id="JAUEDM010000003">
    <property type="protein sequence ID" value="KAK3322262.1"/>
    <property type="molecule type" value="Genomic_DNA"/>
</dbReference>
<evidence type="ECO:0000256" key="3">
    <source>
        <dbReference type="SAM" id="SignalP"/>
    </source>
</evidence>
<organism evidence="5 6">
    <name type="scientific">Apodospora peruviana</name>
    <dbReference type="NCBI Taxonomy" id="516989"/>
    <lineage>
        <taxon>Eukaryota</taxon>
        <taxon>Fungi</taxon>
        <taxon>Dikarya</taxon>
        <taxon>Ascomycota</taxon>
        <taxon>Pezizomycotina</taxon>
        <taxon>Sordariomycetes</taxon>
        <taxon>Sordariomycetidae</taxon>
        <taxon>Sordariales</taxon>
        <taxon>Lasiosphaeriaceae</taxon>
        <taxon>Apodospora</taxon>
    </lineage>
</organism>
<keyword evidence="3" id="KW-0732">Signal</keyword>
<accession>A0AAE0M7L1</accession>
<evidence type="ECO:0000259" key="4">
    <source>
        <dbReference type="PROSITE" id="PS51212"/>
    </source>
</evidence>
<dbReference type="Proteomes" id="UP001283341">
    <property type="component" value="Unassembled WGS sequence"/>
</dbReference>
<dbReference type="Pfam" id="PF01822">
    <property type="entry name" value="WSC"/>
    <property type="match status" value="2"/>
</dbReference>
<evidence type="ECO:0000256" key="2">
    <source>
        <dbReference type="SAM" id="MobiDB-lite"/>
    </source>
</evidence>
<feature type="compositionally biased region" description="Low complexity" evidence="2">
    <location>
        <begin position="247"/>
        <end position="301"/>
    </location>
</feature>